<reference evidence="2" key="1">
    <citation type="journal article" date="2019" name="Int. J. Syst. Evol. Microbiol.">
        <title>The Global Catalogue of Microorganisms (GCM) 10K type strain sequencing project: providing services to taxonomists for standard genome sequencing and annotation.</title>
        <authorList>
            <consortium name="The Broad Institute Genomics Platform"/>
            <consortium name="The Broad Institute Genome Sequencing Center for Infectious Disease"/>
            <person name="Wu L."/>
            <person name="Ma J."/>
        </authorList>
    </citation>
    <scope>NUCLEOTIDE SEQUENCE [LARGE SCALE GENOMIC DNA]</scope>
    <source>
        <strain evidence="2">KCTC 32239</strain>
    </source>
</reference>
<evidence type="ECO:0000313" key="1">
    <source>
        <dbReference type="EMBL" id="GGY79668.1"/>
    </source>
</evidence>
<proteinExistence type="predicted"/>
<protein>
    <recommendedName>
        <fullName evidence="3">EF-hand domain-containing protein</fullName>
    </recommendedName>
</protein>
<dbReference type="Proteomes" id="UP000619761">
    <property type="component" value="Unassembled WGS sequence"/>
</dbReference>
<sequence length="114" mass="12943">MADDFDAQRRRKADAFETLVNQMFADAIIEKFDEKGLKEFLQRARSLLITIPSLIAKNYHLENTQLKLISSLDPDSDGVIKNSDWAQMMKRAFNQMTATDDAIDAADSEEKDAN</sequence>
<evidence type="ECO:0008006" key="3">
    <source>
        <dbReference type="Google" id="ProtNLM"/>
    </source>
</evidence>
<dbReference type="EMBL" id="BMYZ01000002">
    <property type="protein sequence ID" value="GGY79668.1"/>
    <property type="molecule type" value="Genomic_DNA"/>
</dbReference>
<gene>
    <name evidence="1" type="ORF">GCM10011613_25730</name>
</gene>
<name>A0ABQ3B5W8_9GAMM</name>
<evidence type="ECO:0000313" key="2">
    <source>
        <dbReference type="Proteomes" id="UP000619761"/>
    </source>
</evidence>
<comment type="caution">
    <text evidence="1">The sequence shown here is derived from an EMBL/GenBank/DDBJ whole genome shotgun (WGS) entry which is preliminary data.</text>
</comment>
<keyword evidence="2" id="KW-1185">Reference proteome</keyword>
<accession>A0ABQ3B5W8</accession>
<organism evidence="1 2">
    <name type="scientific">Cellvibrio zantedeschiae</name>
    <dbReference type="NCBI Taxonomy" id="1237077"/>
    <lineage>
        <taxon>Bacteria</taxon>
        <taxon>Pseudomonadati</taxon>
        <taxon>Pseudomonadota</taxon>
        <taxon>Gammaproteobacteria</taxon>
        <taxon>Cellvibrionales</taxon>
        <taxon>Cellvibrionaceae</taxon>
        <taxon>Cellvibrio</taxon>
    </lineage>
</organism>